<evidence type="ECO:0000256" key="5">
    <source>
        <dbReference type="ARBA" id="ARBA00022801"/>
    </source>
</evidence>
<dbReference type="InterPro" id="IPR001650">
    <property type="entry name" value="Helicase_C-like"/>
</dbReference>
<evidence type="ECO:0000256" key="1">
    <source>
        <dbReference type="ARBA" id="ARBA00007025"/>
    </source>
</evidence>
<evidence type="ECO:0000256" key="3">
    <source>
        <dbReference type="ARBA" id="ARBA00022741"/>
    </source>
</evidence>
<feature type="compositionally biased region" description="Polar residues" evidence="10">
    <location>
        <begin position="212"/>
        <end position="224"/>
    </location>
</feature>
<keyword evidence="8" id="KW-0067">ATP-binding</keyword>
<feature type="region of interest" description="Disordered" evidence="10">
    <location>
        <begin position="1"/>
        <end position="62"/>
    </location>
</feature>
<dbReference type="CDD" id="cd18793">
    <property type="entry name" value="SF2_C_SNF"/>
    <property type="match status" value="1"/>
</dbReference>
<dbReference type="PANTHER" id="PTHR45626">
    <property type="entry name" value="TRANSCRIPTION TERMINATION FACTOR 2-RELATED"/>
    <property type="match status" value="1"/>
</dbReference>
<dbReference type="Proteomes" id="UP000053958">
    <property type="component" value="Unassembled WGS sequence"/>
</dbReference>
<dbReference type="SMART" id="SM00184">
    <property type="entry name" value="RING"/>
    <property type="match status" value="1"/>
</dbReference>
<comment type="caution">
    <text evidence="13">The sequence shown here is derived from an EMBL/GenBank/DDBJ whole genome shotgun (WGS) entry which is preliminary data.</text>
</comment>
<feature type="compositionally biased region" description="Polar residues" evidence="10">
    <location>
        <begin position="162"/>
        <end position="174"/>
    </location>
</feature>
<dbReference type="GO" id="GO:0008270">
    <property type="term" value="F:zinc ion binding"/>
    <property type="evidence" value="ECO:0007669"/>
    <property type="project" value="UniProtKB-KW"/>
</dbReference>
<dbReference type="InterPro" id="IPR050628">
    <property type="entry name" value="SNF2_RAD54_helicase_TF"/>
</dbReference>
<feature type="compositionally biased region" description="Basic residues" evidence="10">
    <location>
        <begin position="377"/>
        <end position="395"/>
    </location>
</feature>
<keyword evidence="4 9" id="KW-0863">Zinc-finger</keyword>
<dbReference type="SUPFAM" id="SSF52540">
    <property type="entry name" value="P-loop containing nucleoside triphosphate hydrolases"/>
    <property type="match status" value="1"/>
</dbReference>
<evidence type="ECO:0000313" key="14">
    <source>
        <dbReference type="Proteomes" id="UP000053958"/>
    </source>
</evidence>
<dbReference type="InterPro" id="IPR049730">
    <property type="entry name" value="SNF2/RAD54-like_C"/>
</dbReference>
<dbReference type="GO" id="GO:0005524">
    <property type="term" value="F:ATP binding"/>
    <property type="evidence" value="ECO:0007669"/>
    <property type="project" value="UniProtKB-KW"/>
</dbReference>
<dbReference type="AlphaFoldDB" id="A0A0F4YP49"/>
<dbReference type="PROSITE" id="PS51194">
    <property type="entry name" value="HELICASE_CTER"/>
    <property type="match status" value="1"/>
</dbReference>
<dbReference type="SMART" id="SM00490">
    <property type="entry name" value="HELICc"/>
    <property type="match status" value="1"/>
</dbReference>
<feature type="region of interest" description="Disordered" evidence="10">
    <location>
        <begin position="361"/>
        <end position="416"/>
    </location>
</feature>
<feature type="domain" description="Helicase C-terminal" evidence="12">
    <location>
        <begin position="437"/>
        <end position="594"/>
    </location>
</feature>
<feature type="region of interest" description="Disordered" evidence="10">
    <location>
        <begin position="88"/>
        <end position="240"/>
    </location>
</feature>
<evidence type="ECO:0000256" key="6">
    <source>
        <dbReference type="ARBA" id="ARBA00022806"/>
    </source>
</evidence>
<keyword evidence="2" id="KW-0479">Metal-binding</keyword>
<name>A0A0F4YP49_RASE3</name>
<evidence type="ECO:0000259" key="12">
    <source>
        <dbReference type="PROSITE" id="PS51194"/>
    </source>
</evidence>
<accession>A0A0F4YP49</accession>
<dbReference type="SUPFAM" id="SSF57850">
    <property type="entry name" value="RING/U-box"/>
    <property type="match status" value="1"/>
</dbReference>
<feature type="domain" description="RING-type" evidence="11">
    <location>
        <begin position="297"/>
        <end position="341"/>
    </location>
</feature>
<organism evidence="13 14">
    <name type="scientific">Rasamsonia emersonii (strain ATCC 16479 / CBS 393.64 / IMI 116815)</name>
    <dbReference type="NCBI Taxonomy" id="1408163"/>
    <lineage>
        <taxon>Eukaryota</taxon>
        <taxon>Fungi</taxon>
        <taxon>Dikarya</taxon>
        <taxon>Ascomycota</taxon>
        <taxon>Pezizomycotina</taxon>
        <taxon>Eurotiomycetes</taxon>
        <taxon>Eurotiomycetidae</taxon>
        <taxon>Eurotiales</taxon>
        <taxon>Trichocomaceae</taxon>
        <taxon>Rasamsonia</taxon>
    </lineage>
</organism>
<dbReference type="Pfam" id="PF00271">
    <property type="entry name" value="Helicase_C"/>
    <property type="match status" value="1"/>
</dbReference>
<evidence type="ECO:0000259" key="11">
    <source>
        <dbReference type="PROSITE" id="PS50089"/>
    </source>
</evidence>
<dbReference type="Gene3D" id="3.30.40.10">
    <property type="entry name" value="Zinc/RING finger domain, C3HC4 (zinc finger)"/>
    <property type="match status" value="1"/>
</dbReference>
<keyword evidence="7" id="KW-0862">Zinc</keyword>
<dbReference type="GeneID" id="25318445"/>
<feature type="compositionally biased region" description="Acidic residues" evidence="10">
    <location>
        <begin position="108"/>
        <end position="125"/>
    </location>
</feature>
<proteinExistence type="inferred from homology"/>
<dbReference type="GO" id="GO:0016787">
    <property type="term" value="F:hydrolase activity"/>
    <property type="evidence" value="ECO:0007669"/>
    <property type="project" value="UniProtKB-KW"/>
</dbReference>
<evidence type="ECO:0000313" key="13">
    <source>
        <dbReference type="EMBL" id="KKA19870.1"/>
    </source>
</evidence>
<dbReference type="GO" id="GO:0008094">
    <property type="term" value="F:ATP-dependent activity, acting on DNA"/>
    <property type="evidence" value="ECO:0007669"/>
    <property type="project" value="TreeGrafter"/>
</dbReference>
<evidence type="ECO:0000256" key="8">
    <source>
        <dbReference type="ARBA" id="ARBA00022840"/>
    </source>
</evidence>
<dbReference type="InterPro" id="IPR017907">
    <property type="entry name" value="Znf_RING_CS"/>
</dbReference>
<protein>
    <submittedName>
        <fullName evidence="13">Uncharacterized protein</fullName>
    </submittedName>
</protein>
<keyword evidence="14" id="KW-1185">Reference proteome</keyword>
<feature type="compositionally biased region" description="Pro residues" evidence="10">
    <location>
        <begin position="43"/>
        <end position="59"/>
    </location>
</feature>
<dbReference type="PANTHER" id="PTHR45626:SF17">
    <property type="entry name" value="HELICASE-LIKE TRANSCRIPTION FACTOR"/>
    <property type="match status" value="1"/>
</dbReference>
<dbReference type="Gene3D" id="3.40.50.300">
    <property type="entry name" value="P-loop containing nucleotide triphosphate hydrolases"/>
    <property type="match status" value="1"/>
</dbReference>
<dbReference type="STRING" id="1408163.A0A0F4YP49"/>
<dbReference type="PROSITE" id="PS00518">
    <property type="entry name" value="ZF_RING_1"/>
    <property type="match status" value="1"/>
</dbReference>
<dbReference type="RefSeq" id="XP_013326482.1">
    <property type="nucleotide sequence ID" value="XM_013471028.1"/>
</dbReference>
<evidence type="ECO:0000256" key="2">
    <source>
        <dbReference type="ARBA" id="ARBA00022723"/>
    </source>
</evidence>
<dbReference type="InterPro" id="IPR001841">
    <property type="entry name" value="Znf_RING"/>
</dbReference>
<sequence>MDPSGGEYPVHLAASTGPTTSDEPVASQELPVPDILLPHTEPGQPPIPNPSFPPPPPANMPLNIDAKLLETVNERRLQAKAKGALARARLRLQQPQNFAQSTPREEPTNPDDVDWAAEENALADEDSGKHGLKPSKNQQWRNGFCTRPRNVMKTDARRDFSAGNNLSKSSQNQPIDEPDDDDNDLFVPQEDTAATALKRPHGQSDPIDEDTATSATGPVDSNPSAPKRRRRQARVTAKEDRKSIEIGLNIMLSRRRSGGSKRRPGPNAQKLVAQFRAFMEELRSSENEDLQLLGMCCPVCKSIPMETHVSSCMHLFCEDCLLSLAGSTEDTEGRTVCPVCDVPIEEVAPCGPVERIFLDPMPEAESPNQKGAAEGKNKKKEQQKKHARSQKKKAARNIFNSNNHDEEDDGDESNEADETKDWMAIAGHLMPSAKVTKVREIIREWLHEAPDTKVVIFTQFRVMATIFGSMCIQEDWGYTCLLGSMSFTSRDESIRDFQENENIRVMIASLKAGGIGLDLTMANKCILLEPWWNEAIQQQAFCRLSRIGQERNVEIIKLVVKDTIDDYMLELQQKKTQEIEGAIGVEALSNRDTIPHLLELFGETDGILADSFGNDPIYIRTRYLHFGSFLNAYKIRLPGWEDIDATTL</sequence>
<dbReference type="InterPro" id="IPR013083">
    <property type="entry name" value="Znf_RING/FYVE/PHD"/>
</dbReference>
<keyword evidence="5" id="KW-0378">Hydrolase</keyword>
<evidence type="ECO:0000256" key="7">
    <source>
        <dbReference type="ARBA" id="ARBA00022833"/>
    </source>
</evidence>
<comment type="similarity">
    <text evidence="1">Belongs to the SNF2/RAD54 helicase family.</text>
</comment>
<keyword evidence="3" id="KW-0547">Nucleotide-binding</keyword>
<dbReference type="EMBL" id="LASV01000308">
    <property type="protein sequence ID" value="KKA19870.1"/>
    <property type="molecule type" value="Genomic_DNA"/>
</dbReference>
<dbReference type="Pfam" id="PF00097">
    <property type="entry name" value="zf-C3HC4"/>
    <property type="match status" value="1"/>
</dbReference>
<reference evidence="13 14" key="1">
    <citation type="submission" date="2015-04" db="EMBL/GenBank/DDBJ databases">
        <authorList>
            <person name="Heijne W.H."/>
            <person name="Fedorova N.D."/>
            <person name="Nierman W.C."/>
            <person name="Vollebregt A.W."/>
            <person name="Zhao Z."/>
            <person name="Wu L."/>
            <person name="Kumar M."/>
            <person name="Stam H."/>
            <person name="van den Berg M.A."/>
            <person name="Pel H.J."/>
        </authorList>
    </citation>
    <scope>NUCLEOTIDE SEQUENCE [LARGE SCALE GENOMIC DNA]</scope>
    <source>
        <strain evidence="13 14">CBS 393.64</strain>
    </source>
</reference>
<dbReference type="GO" id="GO:0005634">
    <property type="term" value="C:nucleus"/>
    <property type="evidence" value="ECO:0007669"/>
    <property type="project" value="TreeGrafter"/>
</dbReference>
<evidence type="ECO:0000256" key="9">
    <source>
        <dbReference type="PROSITE-ProRule" id="PRU00175"/>
    </source>
</evidence>
<dbReference type="CDD" id="cd16449">
    <property type="entry name" value="RING-HC"/>
    <property type="match status" value="1"/>
</dbReference>
<dbReference type="GO" id="GO:0006281">
    <property type="term" value="P:DNA repair"/>
    <property type="evidence" value="ECO:0007669"/>
    <property type="project" value="TreeGrafter"/>
</dbReference>
<dbReference type="InterPro" id="IPR027417">
    <property type="entry name" value="P-loop_NTPase"/>
</dbReference>
<evidence type="ECO:0000256" key="4">
    <source>
        <dbReference type="ARBA" id="ARBA00022771"/>
    </source>
</evidence>
<dbReference type="OrthoDB" id="1699231at2759"/>
<dbReference type="GO" id="GO:0004386">
    <property type="term" value="F:helicase activity"/>
    <property type="evidence" value="ECO:0007669"/>
    <property type="project" value="UniProtKB-KW"/>
</dbReference>
<evidence type="ECO:0000256" key="10">
    <source>
        <dbReference type="SAM" id="MobiDB-lite"/>
    </source>
</evidence>
<dbReference type="PROSITE" id="PS50089">
    <property type="entry name" value="ZF_RING_2"/>
    <property type="match status" value="1"/>
</dbReference>
<gene>
    <name evidence="13" type="ORF">T310_6133</name>
</gene>
<dbReference type="InterPro" id="IPR018957">
    <property type="entry name" value="Znf_C3HC4_RING-type"/>
</dbReference>
<feature type="compositionally biased region" description="Acidic residues" evidence="10">
    <location>
        <begin position="405"/>
        <end position="416"/>
    </location>
</feature>
<keyword evidence="6" id="KW-0347">Helicase</keyword>